<name>N6WAQ3_9ACTO</name>
<dbReference type="InterPro" id="IPR013249">
    <property type="entry name" value="RNA_pol_sigma70_r4_t2"/>
</dbReference>
<comment type="similarity">
    <text evidence="1">Belongs to the sigma-70 factor family. ECF subfamily.</text>
</comment>
<dbReference type="InterPro" id="IPR013324">
    <property type="entry name" value="RNA_pol_sigma_r3/r4-like"/>
</dbReference>
<dbReference type="eggNOG" id="COG1595">
    <property type="taxonomic scope" value="Bacteria"/>
</dbReference>
<evidence type="ECO:0000256" key="2">
    <source>
        <dbReference type="ARBA" id="ARBA00023015"/>
    </source>
</evidence>
<dbReference type="InterPro" id="IPR036388">
    <property type="entry name" value="WH-like_DNA-bd_sf"/>
</dbReference>
<keyword evidence="7" id="KW-0548">Nucleotidyltransferase</keyword>
<dbReference type="GO" id="GO:0003899">
    <property type="term" value="F:DNA-directed RNA polymerase activity"/>
    <property type="evidence" value="ECO:0007669"/>
    <property type="project" value="UniProtKB-EC"/>
</dbReference>
<reference evidence="7 8" key="1">
    <citation type="submission" date="2013-03" db="EMBL/GenBank/DDBJ databases">
        <title>Reference genome for the Human Microbiome Project.</title>
        <authorList>
            <person name="Aqrawi P."/>
            <person name="Ayvaz T."/>
            <person name="Bess C."/>
            <person name="Blankenburg K."/>
            <person name="Coyle M."/>
            <person name="Deng J."/>
            <person name="Forbes L."/>
            <person name="Fowler G."/>
            <person name="Francisco L."/>
            <person name="Fu Q."/>
            <person name="Gibbs R."/>
            <person name="Gross S."/>
            <person name="Gubbala S."/>
            <person name="Hale W."/>
            <person name="Hemphill L."/>
            <person name="Highlander S."/>
            <person name="Hirani K."/>
            <person name="Jackson L."/>
            <person name="Jakkamsetti A."/>
            <person name="Javaid M."/>
            <person name="Jayaseelan J.C."/>
            <person name="Jiang H."/>
            <person name="Joshi V."/>
            <person name="Korchina V."/>
            <person name="Kovar C."/>
            <person name="Lara F."/>
            <person name="Lee S."/>
            <person name="Liu Y."/>
            <person name="Mata R."/>
            <person name="Mathew T."/>
            <person name="Munidasa M."/>
            <person name="Muzny D."/>
            <person name="Nazareth L."/>
            <person name="Ngo R."/>
            <person name="Nguyen L."/>
            <person name="Nguyen N."/>
            <person name="Okwuonu G."/>
            <person name="Ongeri F."/>
            <person name="Palculict T."/>
            <person name="Patil S."/>
            <person name="Petrosino J."/>
            <person name="Pham C."/>
            <person name="Pham P."/>
            <person name="Pu L.-L."/>
            <person name="Qin X."/>
            <person name="Qu J."/>
            <person name="Reid J."/>
            <person name="Ross M."/>
            <person name="Ruth R."/>
            <person name="Saada N."/>
            <person name="San Lucas F."/>
            <person name="Santibanez J."/>
            <person name="Shang Y."/>
            <person name="Simmons D."/>
            <person name="Song X.-Z."/>
            <person name="Tang L.-Y."/>
            <person name="Thornton R."/>
            <person name="Warren J."/>
            <person name="Weissenberger G."/>
            <person name="Wilczek-Boney K."/>
            <person name="Worley K."/>
            <person name="Youmans B."/>
            <person name="Zhang J."/>
            <person name="Zhang L."/>
            <person name="Zhao Z."/>
            <person name="Zhou C."/>
            <person name="Zhu D."/>
            <person name="Zhu Y."/>
        </authorList>
    </citation>
    <scope>NUCLEOTIDE SEQUENCE [LARGE SCALE GENOMIC DNA]</scope>
    <source>
        <strain evidence="7 8">F0333</strain>
    </source>
</reference>
<dbReference type="Gene3D" id="1.10.10.10">
    <property type="entry name" value="Winged helix-like DNA-binding domain superfamily/Winged helix DNA-binding domain"/>
    <property type="match status" value="1"/>
</dbReference>
<dbReference type="InterPro" id="IPR007627">
    <property type="entry name" value="RNA_pol_sigma70_r2"/>
</dbReference>
<evidence type="ECO:0000313" key="7">
    <source>
        <dbReference type="EMBL" id="ENO17314.1"/>
    </source>
</evidence>
<dbReference type="STRING" id="888050.HMPREF9004_1856"/>
<dbReference type="EMBL" id="AQHZ01000029">
    <property type="protein sequence ID" value="ENO17314.1"/>
    <property type="molecule type" value="Genomic_DNA"/>
</dbReference>
<keyword evidence="2" id="KW-0805">Transcription regulation</keyword>
<proteinExistence type="inferred from homology"/>
<dbReference type="Pfam" id="PF08281">
    <property type="entry name" value="Sigma70_r4_2"/>
    <property type="match status" value="1"/>
</dbReference>
<comment type="caution">
    <text evidence="7">The sequence shown here is derived from an EMBL/GenBank/DDBJ whole genome shotgun (WGS) entry which is preliminary data.</text>
</comment>
<evidence type="ECO:0000259" key="5">
    <source>
        <dbReference type="Pfam" id="PF04542"/>
    </source>
</evidence>
<organism evidence="7 8">
    <name type="scientific">Schaalia cardiffensis F0333</name>
    <dbReference type="NCBI Taxonomy" id="888050"/>
    <lineage>
        <taxon>Bacteria</taxon>
        <taxon>Bacillati</taxon>
        <taxon>Actinomycetota</taxon>
        <taxon>Actinomycetes</taxon>
        <taxon>Actinomycetales</taxon>
        <taxon>Actinomycetaceae</taxon>
        <taxon>Schaalia</taxon>
    </lineage>
</organism>
<dbReference type="NCBIfam" id="TIGR02937">
    <property type="entry name" value="sigma70-ECF"/>
    <property type="match status" value="1"/>
</dbReference>
<dbReference type="PATRIC" id="fig|888050.3.peg.1774"/>
<dbReference type="SUPFAM" id="SSF88946">
    <property type="entry name" value="Sigma2 domain of RNA polymerase sigma factors"/>
    <property type="match status" value="1"/>
</dbReference>
<dbReference type="InterPro" id="IPR014284">
    <property type="entry name" value="RNA_pol_sigma-70_dom"/>
</dbReference>
<dbReference type="OrthoDB" id="9784272at2"/>
<keyword evidence="7" id="KW-0240">DNA-directed RNA polymerase</keyword>
<evidence type="ECO:0000259" key="6">
    <source>
        <dbReference type="Pfam" id="PF08281"/>
    </source>
</evidence>
<evidence type="ECO:0000256" key="3">
    <source>
        <dbReference type="ARBA" id="ARBA00023082"/>
    </source>
</evidence>
<keyword evidence="7" id="KW-0808">Transferase</keyword>
<feature type="domain" description="RNA polymerase sigma factor 70 region 4 type 2" evidence="6">
    <location>
        <begin position="124"/>
        <end position="175"/>
    </location>
</feature>
<dbReference type="EC" id="2.7.7.6" evidence="7"/>
<gene>
    <name evidence="7" type="primary">rpoE2</name>
    <name evidence="7" type="ORF">HMPREF9004_1856</name>
</gene>
<dbReference type="Pfam" id="PF04542">
    <property type="entry name" value="Sigma70_r2"/>
    <property type="match status" value="1"/>
</dbReference>
<dbReference type="HOGENOM" id="CLU_047691_9_3_11"/>
<dbReference type="CDD" id="cd06171">
    <property type="entry name" value="Sigma70_r4"/>
    <property type="match status" value="1"/>
</dbReference>
<dbReference type="PANTHER" id="PTHR43133">
    <property type="entry name" value="RNA POLYMERASE ECF-TYPE SIGMA FACTO"/>
    <property type="match status" value="1"/>
</dbReference>
<dbReference type="Proteomes" id="UP000013015">
    <property type="component" value="Unassembled WGS sequence"/>
</dbReference>
<keyword evidence="3" id="KW-0731">Sigma factor</keyword>
<dbReference type="RefSeq" id="WP_005964818.1">
    <property type="nucleotide sequence ID" value="NZ_CP040505.1"/>
</dbReference>
<dbReference type="Gene3D" id="1.10.1740.10">
    <property type="match status" value="1"/>
</dbReference>
<feature type="domain" description="RNA polymerase sigma-70 region 2" evidence="5">
    <location>
        <begin position="26"/>
        <end position="92"/>
    </location>
</feature>
<dbReference type="PANTHER" id="PTHR43133:SF62">
    <property type="entry name" value="RNA POLYMERASE SIGMA FACTOR SIGZ"/>
    <property type="match status" value="1"/>
</dbReference>
<dbReference type="GO" id="GO:0016987">
    <property type="term" value="F:sigma factor activity"/>
    <property type="evidence" value="ECO:0007669"/>
    <property type="project" value="UniProtKB-KW"/>
</dbReference>
<dbReference type="InterPro" id="IPR039425">
    <property type="entry name" value="RNA_pol_sigma-70-like"/>
</dbReference>
<protein>
    <submittedName>
        <fullName evidence="7">DNA-directed RNA polymerase sigma subunit RpoE</fullName>
        <ecNumber evidence="7">2.7.7.6</ecNumber>
    </submittedName>
</protein>
<dbReference type="AlphaFoldDB" id="N6WAQ3"/>
<dbReference type="GO" id="GO:0000428">
    <property type="term" value="C:DNA-directed RNA polymerase complex"/>
    <property type="evidence" value="ECO:0007669"/>
    <property type="project" value="UniProtKB-KW"/>
</dbReference>
<dbReference type="GO" id="GO:0006352">
    <property type="term" value="P:DNA-templated transcription initiation"/>
    <property type="evidence" value="ECO:0007669"/>
    <property type="project" value="InterPro"/>
</dbReference>
<dbReference type="SUPFAM" id="SSF88659">
    <property type="entry name" value="Sigma3 and sigma4 domains of RNA polymerase sigma factors"/>
    <property type="match status" value="1"/>
</dbReference>
<evidence type="ECO:0000256" key="4">
    <source>
        <dbReference type="ARBA" id="ARBA00023163"/>
    </source>
</evidence>
<accession>N6WAQ3</accession>
<keyword evidence="4" id="KW-0804">Transcription</keyword>
<evidence type="ECO:0000256" key="1">
    <source>
        <dbReference type="ARBA" id="ARBA00010641"/>
    </source>
</evidence>
<evidence type="ECO:0000313" key="8">
    <source>
        <dbReference type="Proteomes" id="UP000013015"/>
    </source>
</evidence>
<keyword evidence="8" id="KW-1185">Reference proteome</keyword>
<sequence length="183" mass="20501">MKNPETTDEELLALIKTGDRDAFEVLYGRWVSRLLALAVSILVDRAQAEEILQETLLEVWRTAGAFDPSKGSARAWLVTMTRRRAIDRVRSSEAARRREERRPDEDLPFDVTAEAVEASIVAKEVRDALEALGEPHKTTIELAYFTGLTHRQIAEQMNTPLGTVKTRIRDGVARLGMIMGGGR</sequence>
<dbReference type="InterPro" id="IPR013325">
    <property type="entry name" value="RNA_pol_sigma_r2"/>
</dbReference>
<dbReference type="GO" id="GO:0003677">
    <property type="term" value="F:DNA binding"/>
    <property type="evidence" value="ECO:0007669"/>
    <property type="project" value="InterPro"/>
</dbReference>